<reference evidence="3" key="1">
    <citation type="journal article" date="2019" name="Int. J. Syst. Evol. Microbiol.">
        <title>The Global Catalogue of Microorganisms (GCM) 10K type strain sequencing project: providing services to taxonomists for standard genome sequencing and annotation.</title>
        <authorList>
            <consortium name="The Broad Institute Genomics Platform"/>
            <consortium name="The Broad Institute Genome Sequencing Center for Infectious Disease"/>
            <person name="Wu L."/>
            <person name="Ma J."/>
        </authorList>
    </citation>
    <scope>NUCLEOTIDE SEQUENCE [LARGE SCALE GENOMIC DNA]</scope>
    <source>
        <strain evidence="3">JCM 13501</strain>
    </source>
</reference>
<feature type="domain" description="Amidase" evidence="1">
    <location>
        <begin position="25"/>
        <end position="249"/>
    </location>
</feature>
<evidence type="ECO:0000313" key="3">
    <source>
        <dbReference type="Proteomes" id="UP000616499"/>
    </source>
</evidence>
<organism evidence="2 3">
    <name type="scientific">Pseudomonas asuensis</name>
    <dbReference type="NCBI Taxonomy" id="1825787"/>
    <lineage>
        <taxon>Bacteria</taxon>
        <taxon>Pseudomonadati</taxon>
        <taxon>Pseudomonadota</taxon>
        <taxon>Gammaproteobacteria</taxon>
        <taxon>Pseudomonadales</taxon>
        <taxon>Pseudomonadaceae</taxon>
        <taxon>Pseudomonas</taxon>
    </lineage>
</organism>
<dbReference type="EMBL" id="BMNW01000007">
    <property type="protein sequence ID" value="GGM18265.1"/>
    <property type="molecule type" value="Genomic_DNA"/>
</dbReference>
<dbReference type="Proteomes" id="UP000616499">
    <property type="component" value="Unassembled WGS sequence"/>
</dbReference>
<sequence length="569" mass="60675">MIEVTEVSIAALREALESGRTTAVELVRAYLARIEAYDRPNTSTALNAVVVHNPDALKEAEASDARRARGETLGPLDGIPYTAKDSYLVKGLTAASGSPAFKDLVAYRDAFTIERLRAAGAICLGKTNMPPMANGGMQRGVYGRAESPYNGSYLTAPFASGSSNGAGTATAASFAAFGLAEETWSSGRGPASNNGLCAYTPSRGVISVRGNWPLTPTMDVVVPFARTMEDLLEVLDVIVADDPETRGDLWRMQPWVSIPSASSVRPTSYRELAVSADALAGKRFGVPRMYINADPEAGTSENPGIGGPTGQRINTRPSVIELWKQARQALEAAGAEVLEVDFPMVSNCEGDRPGAPTVFNRGLVSKEFLHDELWELTAWAFDDFLQANGDPKLNRLADVDGPQIFPHDPGTLPNREGDLAAGMDEYVNMAQRGITPWDKIATLPEGLQGLEKARRIDLEDWMTGLGLDAVIFPTVADVGPADADVNPESADIAWSNGVWVANGNLAIRHLGVPTVTVPMGIMADIGMPVGLTFAGRAYDDSSLLRFAAAFESTGARRMIPPRTPPLQGS</sequence>
<gene>
    <name evidence="2" type="ORF">GCM10009425_31550</name>
</gene>
<name>A0ABQ2GX70_9PSED</name>
<dbReference type="RefSeq" id="WP_188867089.1">
    <property type="nucleotide sequence ID" value="NZ_BMNW01000007.1"/>
</dbReference>
<protein>
    <submittedName>
        <fullName evidence="2">Amidase</fullName>
    </submittedName>
</protein>
<dbReference type="SUPFAM" id="SSF75304">
    <property type="entry name" value="Amidase signature (AS) enzymes"/>
    <property type="match status" value="1"/>
</dbReference>
<dbReference type="Gene3D" id="3.90.1300.10">
    <property type="entry name" value="Amidase signature (AS) domain"/>
    <property type="match status" value="1"/>
</dbReference>
<dbReference type="PANTHER" id="PTHR42678">
    <property type="entry name" value="AMIDASE"/>
    <property type="match status" value="1"/>
</dbReference>
<dbReference type="InterPro" id="IPR036928">
    <property type="entry name" value="AS_sf"/>
</dbReference>
<proteinExistence type="predicted"/>
<evidence type="ECO:0000259" key="1">
    <source>
        <dbReference type="Pfam" id="PF01425"/>
    </source>
</evidence>
<dbReference type="Pfam" id="PF01425">
    <property type="entry name" value="Amidase"/>
    <property type="match status" value="1"/>
</dbReference>
<dbReference type="PANTHER" id="PTHR42678:SF11">
    <property type="entry name" value="AMIDASE FAMILY PROTEIN"/>
    <property type="match status" value="1"/>
</dbReference>
<dbReference type="NCBIfam" id="NF005127">
    <property type="entry name" value="PRK06565.1"/>
    <property type="match status" value="1"/>
</dbReference>
<dbReference type="InterPro" id="IPR023631">
    <property type="entry name" value="Amidase_dom"/>
</dbReference>
<accession>A0ABQ2GX70</accession>
<evidence type="ECO:0000313" key="2">
    <source>
        <dbReference type="EMBL" id="GGM18265.1"/>
    </source>
</evidence>
<keyword evidence="3" id="KW-1185">Reference proteome</keyword>
<comment type="caution">
    <text evidence="2">The sequence shown here is derived from an EMBL/GenBank/DDBJ whole genome shotgun (WGS) entry which is preliminary data.</text>
</comment>